<sequence>MAHASEEVFSSADCRRRLGHRGRRLRPRDDFSLTPPPPPHRPAQEAGSAPKLLDIDYLGRLRAEFYNNSSEWRKRSSSPRMPYVSEGTVRVRAQDIKSAEKKKGKEREHGHRHHSDKHRRRKERADGGSEDERVNIDKTHTGDRDERATAHENGGEGPSPTKREMDEVERSSVRDKRPSRHKDERRKRSRDGTRERTPNVEKARGYDRDHGSSLLRSSSRNVRPRESSIRPKDSSMAAGEASRLTRSASVREPTSSTSQLPLKRSNTTTNRTRSSSTRPPPHTGSSMPSTATEDGKARDKHVPKDGREHKNGRLLAAMFGFQPPRPPRGPEKMLECLACLSDSPASKAAKLPCGHIMCHDCLTRIFTLSVTDPQHMPPKCCTQDHIPLRHVDRLFDIKFKKLWNQKYQEYTTKNRIYCPSKGCGEWIKPANIHTDNSGSFGGGRKYGKCGRCKTKVCCLCNGRWHVGKDCPKDEETNRFVEVAKKEGWQRCYNCSAMVELKEGCNHMTCRCKAEFCMICAAKWKSCDCPLFSYDQADNGDYLPMPFVIPAFRVAGRNRRPPFGYVDELERRRDQERADEELARRLQTIDLANIDLAGGRFGANDENFARIAADIAAGGEILNQAMRNHVRPFQRQQRYHNIEVNRQRAPPPMSPPPPPPLRRNTAPSPPPFPPIDPQLPPTPPPLEYPIYPRVRPPHPRHRPRSPTDEHHNPSILSPPPSSYHTVYVEPQVQQQQRGRGVRVPPPPRPPLRRRVAGYPRDFAEEFNGRYLGGEEEEEDAGYLTPDEDGMNRRVDRWLDEVPDGDVLVDMRA</sequence>
<dbReference type="PANTHER" id="PTHR11685">
    <property type="entry name" value="RBR FAMILY RING FINGER AND IBR DOMAIN-CONTAINING"/>
    <property type="match status" value="1"/>
</dbReference>
<keyword evidence="6" id="KW-0863">Zinc-finger</keyword>
<feature type="compositionally biased region" description="Basic residues" evidence="9">
    <location>
        <begin position="694"/>
        <end position="703"/>
    </location>
</feature>
<name>A0A9P8I5X7_9PEZI</name>
<dbReference type="InterPro" id="IPR044066">
    <property type="entry name" value="TRIAD_supradom"/>
</dbReference>
<organism evidence="11 12">
    <name type="scientific">Glutinoglossum americanum</name>
    <dbReference type="NCBI Taxonomy" id="1670608"/>
    <lineage>
        <taxon>Eukaryota</taxon>
        <taxon>Fungi</taxon>
        <taxon>Dikarya</taxon>
        <taxon>Ascomycota</taxon>
        <taxon>Pezizomycotina</taxon>
        <taxon>Geoglossomycetes</taxon>
        <taxon>Geoglossales</taxon>
        <taxon>Geoglossaceae</taxon>
        <taxon>Glutinoglossum</taxon>
    </lineage>
</organism>
<feature type="compositionally biased region" description="Basic and acidic residues" evidence="9">
    <location>
        <begin position="92"/>
        <end position="109"/>
    </location>
</feature>
<dbReference type="InterPro" id="IPR031127">
    <property type="entry name" value="E3_UB_ligase_RBR"/>
</dbReference>
<evidence type="ECO:0000256" key="4">
    <source>
        <dbReference type="ARBA" id="ARBA00022723"/>
    </source>
</evidence>
<evidence type="ECO:0000256" key="5">
    <source>
        <dbReference type="ARBA" id="ARBA00022737"/>
    </source>
</evidence>
<evidence type="ECO:0000256" key="8">
    <source>
        <dbReference type="ARBA" id="ARBA00022833"/>
    </source>
</evidence>
<dbReference type="EMBL" id="JAGHQL010000077">
    <property type="protein sequence ID" value="KAH0541499.1"/>
    <property type="molecule type" value="Genomic_DNA"/>
</dbReference>
<dbReference type="Pfam" id="PF01485">
    <property type="entry name" value="IBR"/>
    <property type="match status" value="2"/>
</dbReference>
<keyword evidence="4" id="KW-0479">Metal-binding</keyword>
<dbReference type="GO" id="GO:0016567">
    <property type="term" value="P:protein ubiquitination"/>
    <property type="evidence" value="ECO:0007669"/>
    <property type="project" value="InterPro"/>
</dbReference>
<dbReference type="PROSITE" id="PS00518">
    <property type="entry name" value="ZF_RING_1"/>
    <property type="match status" value="1"/>
</dbReference>
<reference evidence="11" key="1">
    <citation type="submission" date="2021-03" db="EMBL/GenBank/DDBJ databases">
        <title>Comparative genomics and phylogenomic investigation of the class Geoglossomycetes provide insights into ecological specialization and systematics.</title>
        <authorList>
            <person name="Melie T."/>
            <person name="Pirro S."/>
            <person name="Miller A.N."/>
            <person name="Quandt A."/>
        </authorList>
    </citation>
    <scope>NUCLEOTIDE SEQUENCE</scope>
    <source>
        <strain evidence="11">GBOQ0MN5Z8</strain>
    </source>
</reference>
<feature type="compositionally biased region" description="Basic and acidic residues" evidence="9">
    <location>
        <begin position="161"/>
        <end position="176"/>
    </location>
</feature>
<feature type="compositionally biased region" description="Basic residues" evidence="9">
    <location>
        <begin position="177"/>
        <end position="189"/>
    </location>
</feature>
<feature type="region of interest" description="Disordered" evidence="9">
    <location>
        <begin position="1"/>
        <end position="51"/>
    </location>
</feature>
<evidence type="ECO:0000256" key="3">
    <source>
        <dbReference type="ARBA" id="ARBA00022679"/>
    </source>
</evidence>
<dbReference type="Proteomes" id="UP000698800">
    <property type="component" value="Unassembled WGS sequence"/>
</dbReference>
<feature type="region of interest" description="Disordered" evidence="9">
    <location>
        <begin position="640"/>
        <end position="788"/>
    </location>
</feature>
<feature type="compositionally biased region" description="Basic residues" evidence="9">
    <location>
        <begin position="110"/>
        <end position="122"/>
    </location>
</feature>
<dbReference type="Gene3D" id="1.20.120.1750">
    <property type="match status" value="1"/>
</dbReference>
<dbReference type="SUPFAM" id="SSF57850">
    <property type="entry name" value="RING/U-box"/>
    <property type="match status" value="2"/>
</dbReference>
<dbReference type="GO" id="GO:0061630">
    <property type="term" value="F:ubiquitin protein ligase activity"/>
    <property type="evidence" value="ECO:0007669"/>
    <property type="project" value="UniProtKB-EC"/>
</dbReference>
<dbReference type="OrthoDB" id="9977870at2759"/>
<feature type="region of interest" description="Disordered" evidence="9">
    <location>
        <begin position="68"/>
        <end position="310"/>
    </location>
</feature>
<gene>
    <name evidence="11" type="ORF">FGG08_004040</name>
</gene>
<keyword evidence="7" id="KW-0833">Ubl conjugation pathway</keyword>
<keyword evidence="8" id="KW-0862">Zinc</keyword>
<feature type="compositionally biased region" description="Polar residues" evidence="9">
    <location>
        <begin position="244"/>
        <end position="260"/>
    </location>
</feature>
<evidence type="ECO:0000259" key="10">
    <source>
        <dbReference type="PROSITE" id="PS51873"/>
    </source>
</evidence>
<feature type="compositionally biased region" description="Pro residues" evidence="9">
    <location>
        <begin position="648"/>
        <end position="686"/>
    </location>
</feature>
<evidence type="ECO:0000256" key="9">
    <source>
        <dbReference type="SAM" id="MobiDB-lite"/>
    </source>
</evidence>
<evidence type="ECO:0000256" key="1">
    <source>
        <dbReference type="ARBA" id="ARBA00001798"/>
    </source>
</evidence>
<feature type="domain" description="RING-type" evidence="10">
    <location>
        <begin position="332"/>
        <end position="537"/>
    </location>
</feature>
<evidence type="ECO:0000256" key="7">
    <source>
        <dbReference type="ARBA" id="ARBA00022786"/>
    </source>
</evidence>
<proteinExistence type="predicted"/>
<dbReference type="PROSITE" id="PS51873">
    <property type="entry name" value="TRIAD"/>
    <property type="match status" value="1"/>
</dbReference>
<feature type="compositionally biased region" description="Basic and acidic residues" evidence="9">
    <location>
        <begin position="293"/>
        <end position="310"/>
    </location>
</feature>
<keyword evidence="3" id="KW-0808">Transferase</keyword>
<dbReference type="InterPro" id="IPR013083">
    <property type="entry name" value="Znf_RING/FYVE/PHD"/>
</dbReference>
<evidence type="ECO:0000256" key="2">
    <source>
        <dbReference type="ARBA" id="ARBA00012251"/>
    </source>
</evidence>
<comment type="catalytic activity">
    <reaction evidence="1">
        <text>[E2 ubiquitin-conjugating enzyme]-S-ubiquitinyl-L-cysteine + [acceptor protein]-L-lysine = [E2 ubiquitin-conjugating enzyme]-L-cysteine + [acceptor protein]-N(6)-ubiquitinyl-L-lysine.</text>
        <dbReference type="EC" id="2.3.2.31"/>
    </reaction>
</comment>
<feature type="compositionally biased region" description="Low complexity" evidence="9">
    <location>
        <begin position="729"/>
        <end position="741"/>
    </location>
</feature>
<accession>A0A9P8I5X7</accession>
<dbReference type="InterPro" id="IPR017907">
    <property type="entry name" value="Znf_RING_CS"/>
</dbReference>
<feature type="compositionally biased region" description="Basic residues" evidence="9">
    <location>
        <begin position="17"/>
        <end position="26"/>
    </location>
</feature>
<comment type="caution">
    <text evidence="11">The sequence shown here is derived from an EMBL/GenBank/DDBJ whole genome shotgun (WGS) entry which is preliminary data.</text>
</comment>
<dbReference type="Gene3D" id="3.30.40.10">
    <property type="entry name" value="Zinc/RING finger domain, C3HC4 (zinc finger)"/>
    <property type="match status" value="1"/>
</dbReference>
<dbReference type="AlphaFoldDB" id="A0A9P8I5X7"/>
<dbReference type="CDD" id="cd20335">
    <property type="entry name" value="BRcat_RBR"/>
    <property type="match status" value="1"/>
</dbReference>
<feature type="compositionally biased region" description="Basic and acidic residues" evidence="9">
    <location>
        <begin position="190"/>
        <end position="211"/>
    </location>
</feature>
<keyword evidence="12" id="KW-1185">Reference proteome</keyword>
<dbReference type="InterPro" id="IPR002867">
    <property type="entry name" value="IBR_dom"/>
</dbReference>
<feature type="compositionally biased region" description="Low complexity" evidence="9">
    <location>
        <begin position="264"/>
        <end position="277"/>
    </location>
</feature>
<feature type="compositionally biased region" description="Polar residues" evidence="9">
    <location>
        <begin position="283"/>
        <end position="292"/>
    </location>
</feature>
<feature type="compositionally biased region" description="Basic and acidic residues" evidence="9">
    <location>
        <begin position="123"/>
        <end position="154"/>
    </location>
</feature>
<keyword evidence="5" id="KW-0677">Repeat</keyword>
<feature type="compositionally biased region" description="Basic and acidic residues" evidence="9">
    <location>
        <begin position="223"/>
        <end position="233"/>
    </location>
</feature>
<evidence type="ECO:0000256" key="6">
    <source>
        <dbReference type="ARBA" id="ARBA00022771"/>
    </source>
</evidence>
<dbReference type="GO" id="GO:0008270">
    <property type="term" value="F:zinc ion binding"/>
    <property type="evidence" value="ECO:0007669"/>
    <property type="project" value="UniProtKB-KW"/>
</dbReference>
<evidence type="ECO:0000313" key="12">
    <source>
        <dbReference type="Proteomes" id="UP000698800"/>
    </source>
</evidence>
<feature type="compositionally biased region" description="Acidic residues" evidence="9">
    <location>
        <begin position="772"/>
        <end position="787"/>
    </location>
</feature>
<dbReference type="EC" id="2.3.2.31" evidence="2"/>
<evidence type="ECO:0000313" key="11">
    <source>
        <dbReference type="EMBL" id="KAH0541499.1"/>
    </source>
</evidence>
<dbReference type="CDD" id="cd22584">
    <property type="entry name" value="Rcat_RBR_unk"/>
    <property type="match status" value="1"/>
</dbReference>
<protein>
    <recommendedName>
        <fullName evidence="2">RBR-type E3 ubiquitin transferase</fullName>
        <ecNumber evidence="2">2.3.2.31</ecNumber>
    </recommendedName>
</protein>